<feature type="region of interest" description="Disordered" evidence="1">
    <location>
        <begin position="112"/>
        <end position="131"/>
    </location>
</feature>
<comment type="caution">
    <text evidence="2">The sequence shown here is derived from an EMBL/GenBank/DDBJ whole genome shotgun (WGS) entry which is preliminary data.</text>
</comment>
<protein>
    <submittedName>
        <fullName evidence="2">Uncharacterized protein</fullName>
    </submittedName>
</protein>
<dbReference type="AlphaFoldDB" id="A0A8T0GHV3"/>
<keyword evidence="3" id="KW-1185">Reference proteome</keyword>
<dbReference type="EMBL" id="CM026432">
    <property type="protein sequence ID" value="KAG0556732.1"/>
    <property type="molecule type" value="Genomic_DNA"/>
</dbReference>
<evidence type="ECO:0000313" key="3">
    <source>
        <dbReference type="Proteomes" id="UP000822688"/>
    </source>
</evidence>
<name>A0A8T0GHV3_CERPU</name>
<evidence type="ECO:0000256" key="1">
    <source>
        <dbReference type="SAM" id="MobiDB-lite"/>
    </source>
</evidence>
<reference evidence="2 3" key="1">
    <citation type="submission" date="2020-06" db="EMBL/GenBank/DDBJ databases">
        <title>WGS assembly of Ceratodon purpureus strain R40.</title>
        <authorList>
            <person name="Carey S.B."/>
            <person name="Jenkins J."/>
            <person name="Shu S."/>
            <person name="Lovell J.T."/>
            <person name="Sreedasyam A."/>
            <person name="Maumus F."/>
            <person name="Tiley G.P."/>
            <person name="Fernandez-Pozo N."/>
            <person name="Barry K."/>
            <person name="Chen C."/>
            <person name="Wang M."/>
            <person name="Lipzen A."/>
            <person name="Daum C."/>
            <person name="Saski C.A."/>
            <person name="Payton A.C."/>
            <person name="Mcbreen J.C."/>
            <person name="Conrad R.E."/>
            <person name="Kollar L.M."/>
            <person name="Olsson S."/>
            <person name="Huttunen S."/>
            <person name="Landis J.B."/>
            <person name="Wickett N.J."/>
            <person name="Johnson M.G."/>
            <person name="Rensing S.A."/>
            <person name="Grimwood J."/>
            <person name="Schmutz J."/>
            <person name="Mcdaniel S.F."/>
        </authorList>
    </citation>
    <scope>NUCLEOTIDE SEQUENCE [LARGE SCALE GENOMIC DNA]</scope>
    <source>
        <strain evidence="2 3">R40</strain>
    </source>
</reference>
<dbReference type="Proteomes" id="UP000822688">
    <property type="component" value="Chromosome 11"/>
</dbReference>
<sequence length="131" mass="14978">MSRAHSGHEERRSRAHNLFTPSLHLQFQRFFVHLSTFTWTATPALLYSFKCIQKWNEPSITHIIKLIHIKQGKSEIKERPTASEATVGILGCSSCPITRNSVPNRHENIIQGVLDQKNNVPKSNDGKKHRN</sequence>
<proteinExistence type="predicted"/>
<organism evidence="2 3">
    <name type="scientific">Ceratodon purpureus</name>
    <name type="common">Fire moss</name>
    <name type="synonym">Dicranum purpureum</name>
    <dbReference type="NCBI Taxonomy" id="3225"/>
    <lineage>
        <taxon>Eukaryota</taxon>
        <taxon>Viridiplantae</taxon>
        <taxon>Streptophyta</taxon>
        <taxon>Embryophyta</taxon>
        <taxon>Bryophyta</taxon>
        <taxon>Bryophytina</taxon>
        <taxon>Bryopsida</taxon>
        <taxon>Dicranidae</taxon>
        <taxon>Pseudoditrichales</taxon>
        <taxon>Ditrichaceae</taxon>
        <taxon>Ceratodon</taxon>
    </lineage>
</organism>
<gene>
    <name evidence="2" type="ORF">KC19_11G075600</name>
</gene>
<evidence type="ECO:0000313" key="2">
    <source>
        <dbReference type="EMBL" id="KAG0556732.1"/>
    </source>
</evidence>
<accession>A0A8T0GHV3</accession>